<dbReference type="SUPFAM" id="SSF75005">
    <property type="entry name" value="Arabinanase/levansucrase/invertase"/>
    <property type="match status" value="1"/>
</dbReference>
<protein>
    <recommendedName>
        <fullName evidence="2">beta-fructofuranosidase</fullName>
        <ecNumber evidence="2">3.2.1.26</ecNumber>
    </recommendedName>
</protein>
<dbReference type="InterPro" id="IPR051214">
    <property type="entry name" value="GH32_Enzymes"/>
</dbReference>
<dbReference type="SUPFAM" id="SSF49899">
    <property type="entry name" value="Concanavalin A-like lectins/glucanases"/>
    <property type="match status" value="1"/>
</dbReference>
<dbReference type="GO" id="GO:0005975">
    <property type="term" value="P:carbohydrate metabolic process"/>
    <property type="evidence" value="ECO:0007669"/>
    <property type="project" value="InterPro"/>
</dbReference>
<evidence type="ECO:0000256" key="4">
    <source>
        <dbReference type="ARBA" id="ARBA00023295"/>
    </source>
</evidence>
<dbReference type="EMBL" id="UINC01003384">
    <property type="protein sequence ID" value="SVA05866.1"/>
    <property type="molecule type" value="Genomic_DNA"/>
</dbReference>
<dbReference type="InterPro" id="IPR013189">
    <property type="entry name" value="Glyco_hydro_32_C"/>
</dbReference>
<dbReference type="InterPro" id="IPR013148">
    <property type="entry name" value="Glyco_hydro_32_N"/>
</dbReference>
<dbReference type="InterPro" id="IPR001362">
    <property type="entry name" value="Glyco_hydro_32"/>
</dbReference>
<comment type="similarity">
    <text evidence="1">Belongs to the glycosyl hydrolase 32 family.</text>
</comment>
<dbReference type="AlphaFoldDB" id="A0A381SPF2"/>
<dbReference type="PANTHER" id="PTHR43101:SF1">
    <property type="entry name" value="BETA-FRUCTOSIDASE"/>
    <property type="match status" value="1"/>
</dbReference>
<accession>A0A381SPF2</accession>
<dbReference type="Pfam" id="PF08244">
    <property type="entry name" value="Glyco_hydro_32C"/>
    <property type="match status" value="1"/>
</dbReference>
<dbReference type="Pfam" id="PF00251">
    <property type="entry name" value="Glyco_hydro_32N"/>
    <property type="match status" value="1"/>
</dbReference>
<feature type="domain" description="Glycosyl hydrolase family 32 N-terminal" evidence="5">
    <location>
        <begin position="56"/>
        <end position="348"/>
    </location>
</feature>
<dbReference type="InterPro" id="IPR023296">
    <property type="entry name" value="Glyco_hydro_beta-prop_sf"/>
</dbReference>
<dbReference type="CDD" id="cd08996">
    <property type="entry name" value="GH32_FFase"/>
    <property type="match status" value="1"/>
</dbReference>
<evidence type="ECO:0000256" key="2">
    <source>
        <dbReference type="ARBA" id="ARBA00012758"/>
    </source>
</evidence>
<dbReference type="Gene3D" id="2.115.10.20">
    <property type="entry name" value="Glycosyl hydrolase domain, family 43"/>
    <property type="match status" value="1"/>
</dbReference>
<dbReference type="GO" id="GO:0004564">
    <property type="term" value="F:beta-fructofuranosidase activity"/>
    <property type="evidence" value="ECO:0007669"/>
    <property type="project" value="UniProtKB-EC"/>
</dbReference>
<gene>
    <name evidence="7" type="ORF">METZ01_LOCUS58720</name>
</gene>
<dbReference type="SMART" id="SM00640">
    <property type="entry name" value="Glyco_32"/>
    <property type="match status" value="1"/>
</dbReference>
<evidence type="ECO:0000313" key="7">
    <source>
        <dbReference type="EMBL" id="SVA05866.1"/>
    </source>
</evidence>
<keyword evidence="4" id="KW-0326">Glycosidase</keyword>
<feature type="domain" description="Glycosyl hydrolase family 32 C-terminal" evidence="6">
    <location>
        <begin position="363"/>
        <end position="538"/>
    </location>
</feature>
<evidence type="ECO:0000259" key="5">
    <source>
        <dbReference type="Pfam" id="PF00251"/>
    </source>
</evidence>
<dbReference type="EC" id="3.2.1.26" evidence="2"/>
<organism evidence="7">
    <name type="scientific">marine metagenome</name>
    <dbReference type="NCBI Taxonomy" id="408172"/>
    <lineage>
        <taxon>unclassified sequences</taxon>
        <taxon>metagenomes</taxon>
        <taxon>ecological metagenomes</taxon>
    </lineage>
</organism>
<name>A0A381SPF2_9ZZZZ</name>
<dbReference type="Gene3D" id="2.60.120.560">
    <property type="entry name" value="Exo-inulinase, domain 1"/>
    <property type="match status" value="1"/>
</dbReference>
<evidence type="ECO:0000256" key="3">
    <source>
        <dbReference type="ARBA" id="ARBA00022801"/>
    </source>
</evidence>
<dbReference type="InterPro" id="IPR013320">
    <property type="entry name" value="ConA-like_dom_sf"/>
</dbReference>
<keyword evidence="3" id="KW-0378">Hydrolase</keyword>
<sequence>MTASKADTSRTSTVPKYTFAKTLAEQEDQLKSNPMMERFAASRKSLSSDPYRPTYHYVNPENDLNDPNGLCYWQDRWHLFYQGYPDSENTSTESGSKKVVHWGHAVSDDLVHWRDLPYAIYPDPEESCFSGATLVENDRVIAMYHGVGAGNMIALSDDPLLLNWEKVTGQAVIPIAQPDGSPWPYRVFDPCIWKKDNVYYALSGGTLPHEPTGRRTRANFLFKSNDLESWEYLHPFIEGDSFTLVGDDGACPYFWPIGKRHILLFFSHMSGGQTLIGDYDKSRDKFVVTAHHDFNFGAFGPGGVHAPSATPDGKGGVIAIFNMNPAMDTKGWNQIMTLPRHLSLLGDNKIERDRLKIEPAGDIESLRSEHKSFKDIHLPANNEVVIHEVQGSAMEIITEIEINASPMIELNVFRSPNKEEFTRIAFYANRGYRDWERYDQWESDKRLAASEGLITIDSSYSSVLPDVLSRAPETGPVFLDTDENLKLRVFIDKSIVEVFVNSKQCIAMRVYPGRSESTGISLRSQGKDAKIKTLDTWQMKDIYSD</sequence>
<evidence type="ECO:0000256" key="1">
    <source>
        <dbReference type="ARBA" id="ARBA00009902"/>
    </source>
</evidence>
<proteinExistence type="inferred from homology"/>
<dbReference type="PANTHER" id="PTHR43101">
    <property type="entry name" value="BETA-FRUCTOSIDASE"/>
    <property type="match status" value="1"/>
</dbReference>
<evidence type="ECO:0000259" key="6">
    <source>
        <dbReference type="Pfam" id="PF08244"/>
    </source>
</evidence>
<reference evidence="7" key="1">
    <citation type="submission" date="2018-05" db="EMBL/GenBank/DDBJ databases">
        <authorList>
            <person name="Lanie J.A."/>
            <person name="Ng W.-L."/>
            <person name="Kazmierczak K.M."/>
            <person name="Andrzejewski T.M."/>
            <person name="Davidsen T.M."/>
            <person name="Wayne K.J."/>
            <person name="Tettelin H."/>
            <person name="Glass J.I."/>
            <person name="Rusch D."/>
            <person name="Podicherti R."/>
            <person name="Tsui H.-C.T."/>
            <person name="Winkler M.E."/>
        </authorList>
    </citation>
    <scope>NUCLEOTIDE SEQUENCE</scope>
</reference>